<name>A0A4D6Y5C5_9GAMM</name>
<accession>A0A4D6Y5C5</accession>
<reference evidence="1 2" key="2">
    <citation type="submission" date="2019-05" db="EMBL/GenBank/DDBJ databases">
        <title>Genome evolution of the obligate endosymbiont Buchnera aphidicola.</title>
        <authorList>
            <person name="Moran N.A."/>
        </authorList>
    </citation>
    <scope>NUCLEOTIDE SEQUENCE [LARGE SCALE GENOMIC DNA]</scope>
    <source>
        <strain evidence="1 2">Mst</strain>
    </source>
</reference>
<dbReference type="Proteomes" id="UP000298673">
    <property type="component" value="Chromosome"/>
</dbReference>
<organism evidence="1 2">
    <name type="scientific">Buchnera aphidicola</name>
    <name type="common">Muscaphis stroyani</name>
    <dbReference type="NCBI Taxonomy" id="1241869"/>
    <lineage>
        <taxon>Bacteria</taxon>
        <taxon>Pseudomonadati</taxon>
        <taxon>Pseudomonadota</taxon>
        <taxon>Gammaproteobacteria</taxon>
        <taxon>Enterobacterales</taxon>
        <taxon>Erwiniaceae</taxon>
        <taxon>Buchnera</taxon>
    </lineage>
</organism>
<reference evidence="1 2" key="1">
    <citation type="submission" date="2018-12" db="EMBL/GenBank/DDBJ databases">
        <authorList>
            <person name="Chong R.A."/>
        </authorList>
    </citation>
    <scope>NUCLEOTIDE SEQUENCE [LARGE SCALE GENOMIC DNA]</scope>
    <source>
        <strain evidence="1 2">Mst</strain>
    </source>
</reference>
<dbReference type="OrthoDB" id="6553087at2"/>
<sequence>MIKAIIEKIRSQGKIKIINTFNNNPQHPESQSSFPDLFVVTPPVKTQDEYYPFNILEEDFNLKGRKNVFKKEKTFQERMDESAKKSRYDHFMNHRIWQVSDRFNTPQNIFSTINYFKKSYEELILSKKLDSDFMADSIPFFIIIDGRLIFLDDKSKMQKIFKEIVPNEDYQVLISTYANDKFLNQPLLQLYSENPELKEYELKNQKNIYKINMLENGSIKLVATYLSNLELKDKNYIKKYSFFGVRSTVIVSPENKPIIKYSYFVQ</sequence>
<dbReference type="RefSeq" id="WP_158343998.1">
    <property type="nucleotide sequence ID" value="NZ_CP034861.1"/>
</dbReference>
<gene>
    <name evidence="1" type="ORF">D9V75_02830</name>
</gene>
<protein>
    <submittedName>
        <fullName evidence="1">Uncharacterized protein</fullName>
    </submittedName>
</protein>
<proteinExistence type="predicted"/>
<dbReference type="AlphaFoldDB" id="A0A4D6Y5C5"/>
<evidence type="ECO:0000313" key="1">
    <source>
        <dbReference type="EMBL" id="QCI24612.1"/>
    </source>
</evidence>
<evidence type="ECO:0000313" key="2">
    <source>
        <dbReference type="Proteomes" id="UP000298673"/>
    </source>
</evidence>
<dbReference type="EMBL" id="CP034861">
    <property type="protein sequence ID" value="QCI24612.1"/>
    <property type="molecule type" value="Genomic_DNA"/>
</dbReference>